<dbReference type="Gene3D" id="2.20.25.240">
    <property type="match status" value="1"/>
</dbReference>
<dbReference type="GO" id="GO:0008270">
    <property type="term" value="F:zinc ion binding"/>
    <property type="evidence" value="ECO:0007669"/>
    <property type="project" value="UniProtKB-KW"/>
</dbReference>
<accession>A0A1B6J124</accession>
<keyword evidence="2" id="KW-0863">Zinc-finger</keyword>
<evidence type="ECO:0000256" key="3">
    <source>
        <dbReference type="ARBA" id="ARBA00022833"/>
    </source>
</evidence>
<reference evidence="5" key="1">
    <citation type="submission" date="2015-11" db="EMBL/GenBank/DDBJ databases">
        <title>De novo transcriptome assembly of four potential Pierce s Disease insect vectors from Arizona vineyards.</title>
        <authorList>
            <person name="Tassone E.E."/>
        </authorList>
    </citation>
    <scope>NUCLEOTIDE SEQUENCE</scope>
</reference>
<evidence type="ECO:0000256" key="1">
    <source>
        <dbReference type="ARBA" id="ARBA00022723"/>
    </source>
</evidence>
<evidence type="ECO:0000259" key="4">
    <source>
        <dbReference type="Pfam" id="PF04500"/>
    </source>
</evidence>
<dbReference type="AlphaFoldDB" id="A0A1B6J124"/>
<dbReference type="Pfam" id="PF04500">
    <property type="entry name" value="FLYWCH"/>
    <property type="match status" value="1"/>
</dbReference>
<dbReference type="InterPro" id="IPR007588">
    <property type="entry name" value="Znf_FLYWCH"/>
</dbReference>
<dbReference type="EMBL" id="GECU01014843">
    <property type="protein sequence ID" value="JAS92863.1"/>
    <property type="molecule type" value="Transcribed_RNA"/>
</dbReference>
<evidence type="ECO:0000313" key="5">
    <source>
        <dbReference type="EMBL" id="JAS92863.1"/>
    </source>
</evidence>
<keyword evidence="1" id="KW-0479">Metal-binding</keyword>
<evidence type="ECO:0000256" key="2">
    <source>
        <dbReference type="ARBA" id="ARBA00022771"/>
    </source>
</evidence>
<protein>
    <recommendedName>
        <fullName evidence="4">FLYWCH-type domain-containing protein</fullName>
    </recommendedName>
</protein>
<name>A0A1B6J124_9HEMI</name>
<feature type="non-terminal residue" evidence="5">
    <location>
        <position position="1"/>
    </location>
</feature>
<feature type="domain" description="FLYWCH-type" evidence="4">
    <location>
        <begin position="45"/>
        <end position="103"/>
    </location>
</feature>
<gene>
    <name evidence="5" type="ORF">g.1196</name>
</gene>
<sequence>LIFADLILELAEHLTVPVGKSHVQYYEQDLTSEDTHGLPVDCVLYTLSQRQKPKLMMNGYLYSQHSVENGVIRWRCDDRLKCSSLIHTKLDSDDVVKRARHTHPPNWAKCSGLQYVPRSRLLFQQSTWTLAMRSNMPDKPPS</sequence>
<proteinExistence type="predicted"/>
<keyword evidence="3" id="KW-0862">Zinc</keyword>
<organism evidence="5">
    <name type="scientific">Homalodisca liturata</name>
    <dbReference type="NCBI Taxonomy" id="320908"/>
    <lineage>
        <taxon>Eukaryota</taxon>
        <taxon>Metazoa</taxon>
        <taxon>Ecdysozoa</taxon>
        <taxon>Arthropoda</taxon>
        <taxon>Hexapoda</taxon>
        <taxon>Insecta</taxon>
        <taxon>Pterygota</taxon>
        <taxon>Neoptera</taxon>
        <taxon>Paraneoptera</taxon>
        <taxon>Hemiptera</taxon>
        <taxon>Auchenorrhyncha</taxon>
        <taxon>Membracoidea</taxon>
        <taxon>Cicadellidae</taxon>
        <taxon>Cicadellinae</taxon>
        <taxon>Proconiini</taxon>
        <taxon>Homalodisca</taxon>
    </lineage>
</organism>